<proteinExistence type="predicted"/>
<sequence length="359" mass="38520">MSSPYVDELLISLKEYVGYGDLFLHCNDLKAAQRYDNETLTLIDDDPQAISFMLHYLYHLDYPEVQVNRGGEANVHQVPQANSPSDSNHLEKNKNGDVDKNHHPAADAINEPIHGTVEHSTEKGQSTHAAAANSPTGTGETSSEAGPKKSKKKKRRNTPVDPLSEPTATSPDAMPRAPSEIKQQQPPPSSTNKVPTLAGAPVMTATTITIPKAIAPNNKHQAPSPPPTTAPEPTIVATPSSSNSPNNLTIHAQLYALATKYGVSGLAALAADRFERGVCRDWATDEFLRAAREAYTSTDRGDRRLRDAVLGAVQAHPELLARPPVQDAIRGLELSFDLLMRMRGEGGGGANGVRAGSRA</sequence>
<evidence type="ECO:0000313" key="2">
    <source>
        <dbReference type="EMBL" id="KAK7746229.1"/>
    </source>
</evidence>
<keyword evidence="3" id="KW-1185">Reference proteome</keyword>
<dbReference type="PANTHER" id="PTHR47843:SF5">
    <property type="entry name" value="BTB_POZ DOMAIN PROTEIN"/>
    <property type="match status" value="1"/>
</dbReference>
<evidence type="ECO:0000313" key="3">
    <source>
        <dbReference type="Proteomes" id="UP001320420"/>
    </source>
</evidence>
<organism evidence="2 3">
    <name type="scientific">Diatrype stigma</name>
    <dbReference type="NCBI Taxonomy" id="117547"/>
    <lineage>
        <taxon>Eukaryota</taxon>
        <taxon>Fungi</taxon>
        <taxon>Dikarya</taxon>
        <taxon>Ascomycota</taxon>
        <taxon>Pezizomycotina</taxon>
        <taxon>Sordariomycetes</taxon>
        <taxon>Xylariomycetidae</taxon>
        <taxon>Xylariales</taxon>
        <taxon>Diatrypaceae</taxon>
        <taxon>Diatrype</taxon>
    </lineage>
</organism>
<feature type="compositionally biased region" description="Basic and acidic residues" evidence="1">
    <location>
        <begin position="88"/>
        <end position="105"/>
    </location>
</feature>
<dbReference type="EMBL" id="JAKJXP020000099">
    <property type="protein sequence ID" value="KAK7746229.1"/>
    <property type="molecule type" value="Genomic_DNA"/>
</dbReference>
<feature type="compositionally biased region" description="Polar residues" evidence="1">
    <location>
        <begin position="77"/>
        <end position="87"/>
    </location>
</feature>
<evidence type="ECO:0000256" key="1">
    <source>
        <dbReference type="SAM" id="MobiDB-lite"/>
    </source>
</evidence>
<protein>
    <submittedName>
        <fullName evidence="2">Uncharacterized protein</fullName>
    </submittedName>
</protein>
<feature type="region of interest" description="Disordered" evidence="1">
    <location>
        <begin position="214"/>
        <end position="243"/>
    </location>
</feature>
<dbReference type="Proteomes" id="UP001320420">
    <property type="component" value="Unassembled WGS sequence"/>
</dbReference>
<comment type="caution">
    <text evidence="2">The sequence shown here is derived from an EMBL/GenBank/DDBJ whole genome shotgun (WGS) entry which is preliminary data.</text>
</comment>
<feature type="compositionally biased region" description="Polar residues" evidence="1">
    <location>
        <begin position="123"/>
        <end position="144"/>
    </location>
</feature>
<feature type="region of interest" description="Disordered" evidence="1">
    <location>
        <begin position="76"/>
        <end position="196"/>
    </location>
</feature>
<feature type="compositionally biased region" description="Low complexity" evidence="1">
    <location>
        <begin position="231"/>
        <end position="243"/>
    </location>
</feature>
<dbReference type="AlphaFoldDB" id="A0AAN9UDC5"/>
<accession>A0AAN9UDC5</accession>
<gene>
    <name evidence="2" type="ORF">SLS62_009445</name>
</gene>
<reference evidence="2 3" key="1">
    <citation type="submission" date="2024-02" db="EMBL/GenBank/DDBJ databases">
        <title>De novo assembly and annotation of 12 fungi associated with fruit tree decline syndrome in Ontario, Canada.</title>
        <authorList>
            <person name="Sulman M."/>
            <person name="Ellouze W."/>
            <person name="Ilyukhin E."/>
        </authorList>
    </citation>
    <scope>NUCLEOTIDE SEQUENCE [LARGE SCALE GENOMIC DNA]</scope>
    <source>
        <strain evidence="2 3">M11/M66-122</strain>
    </source>
</reference>
<dbReference type="PANTHER" id="PTHR47843">
    <property type="entry name" value="BTB DOMAIN-CONTAINING PROTEIN-RELATED"/>
    <property type="match status" value="1"/>
</dbReference>
<feature type="compositionally biased region" description="Basic residues" evidence="1">
    <location>
        <begin position="148"/>
        <end position="157"/>
    </location>
</feature>
<name>A0AAN9UDC5_9PEZI</name>